<dbReference type="AlphaFoldDB" id="A0A3B0WRG0"/>
<dbReference type="Pfam" id="PF00069">
    <property type="entry name" value="Pkinase"/>
    <property type="match status" value="1"/>
</dbReference>
<dbReference type="InterPro" id="IPR017441">
    <property type="entry name" value="Protein_kinase_ATP_BS"/>
</dbReference>
<feature type="transmembrane region" description="Helical" evidence="6">
    <location>
        <begin position="474"/>
        <end position="492"/>
    </location>
</feature>
<accession>A0A3B0WRG0</accession>
<dbReference type="InterPro" id="IPR011990">
    <property type="entry name" value="TPR-like_helical_dom_sf"/>
</dbReference>
<dbReference type="InterPro" id="IPR000719">
    <property type="entry name" value="Prot_kinase_dom"/>
</dbReference>
<feature type="domain" description="Protein kinase" evidence="7">
    <location>
        <begin position="624"/>
        <end position="888"/>
    </location>
</feature>
<keyword evidence="2" id="KW-0808">Transferase</keyword>
<keyword evidence="4 8" id="KW-0418">Kinase</keyword>
<dbReference type="EMBL" id="UOFE01000046">
    <property type="protein sequence ID" value="VAW55053.1"/>
    <property type="molecule type" value="Genomic_DNA"/>
</dbReference>
<evidence type="ECO:0000256" key="2">
    <source>
        <dbReference type="ARBA" id="ARBA00022679"/>
    </source>
</evidence>
<keyword evidence="6" id="KW-1133">Transmembrane helix</keyword>
<dbReference type="SMART" id="SM00220">
    <property type="entry name" value="S_TKc"/>
    <property type="match status" value="1"/>
</dbReference>
<feature type="transmembrane region" description="Helical" evidence="6">
    <location>
        <begin position="449"/>
        <end position="468"/>
    </location>
</feature>
<dbReference type="PANTHER" id="PTHR43289:SF6">
    <property type="entry name" value="SERINE_THREONINE-PROTEIN KINASE NEKL-3"/>
    <property type="match status" value="1"/>
</dbReference>
<evidence type="ECO:0000259" key="7">
    <source>
        <dbReference type="PROSITE" id="PS50011"/>
    </source>
</evidence>
<dbReference type="PROSITE" id="PS00107">
    <property type="entry name" value="PROTEIN_KINASE_ATP"/>
    <property type="match status" value="1"/>
</dbReference>
<protein>
    <submittedName>
        <fullName evidence="8">Protein kinase</fullName>
    </submittedName>
</protein>
<name>A0A3B0WRG0_9ZZZZ</name>
<evidence type="ECO:0000256" key="6">
    <source>
        <dbReference type="SAM" id="Phobius"/>
    </source>
</evidence>
<organism evidence="8">
    <name type="scientific">hydrothermal vent metagenome</name>
    <dbReference type="NCBI Taxonomy" id="652676"/>
    <lineage>
        <taxon>unclassified sequences</taxon>
        <taxon>metagenomes</taxon>
        <taxon>ecological metagenomes</taxon>
    </lineage>
</organism>
<sequence>MKNGALKSDWFTGLVITLIFLIFASSDFIASMERDAYDFGVKSSSRIASDKIAIIAIDDESIANIGRWPWPRDVHAQMHDILTEGGAKTVGQTVFFSEPQIDPGLQFIRELKRAFEESSIAAVPLFVDELALLIENSRDIVKGKGKGNANGNRAIDKIANALENSPLRYQVTEELNAYLEYINSAEVILDTDNILAQSMQSAGNIVFSMPYIPGQPYGQPDQPLPEFITQYKLTEDNIIDSALTNPEGFAPLSMIDAYQPIAVLGEQANAIGALVALPDVDGGIRTEPLIIDYYGEYYPSMALLLAAKSLNLNIEDIKITVGSDVQLGRLNIKTDGYSLMNTFFYNDNEYGEAFPVDSFFDVLQGKIPADKYKDKIVLIGATALGVGDTFVTPINPTMSPVATLAHSVSSILNEDFFVEPEWGFYARMGALLIVALYLMLLLPKLSAVVGFLITGILLATLFLTHYIMMTTQGMWIQLMMPGLLLAAGHILLTTKRFFMSEKGKARLDIESAESNRMLGLSLQGQGQLDMAFEKFRKLPADKSVLELLYNLALDFERKRQFNKAKSVYDFMSDHDPKFRDIKSRSNRAQSLEETVILGGAGGSSPGGTLILDGGGIEKPMLGRYEIERELGKGAMGAVYLGKDPKISRTVAIKTMALSQEFEDDELVEVKERFFREAETAGRLNHPNIVTIFDAGEEHDLAFIAMEFLKGSDLSKYIKKDTLLPLTKVLSIIQRSANGIDYAHQNNVVHRDIKPANIMWDPDSDECKITDFGIARITDSSKTKTGMVLGTPSYMSPEQLAGKKVEGQSDIFSLGVMLFQMVTGKLPFTGDSMATLMYKIANEPHPNADTINPDLPRCVTIIINRAMEKDVKKRYKRGKEMVEDINKCLKIMEAEGKS</sequence>
<dbReference type="Gene3D" id="1.10.510.10">
    <property type="entry name" value="Transferase(Phosphotransferase) domain 1"/>
    <property type="match status" value="1"/>
</dbReference>
<dbReference type="SUPFAM" id="SSF48452">
    <property type="entry name" value="TPR-like"/>
    <property type="match status" value="1"/>
</dbReference>
<dbReference type="SMART" id="SM01080">
    <property type="entry name" value="CHASE2"/>
    <property type="match status" value="1"/>
</dbReference>
<keyword evidence="6" id="KW-0812">Transmembrane</keyword>
<keyword evidence="5" id="KW-0067">ATP-binding</keyword>
<keyword evidence="1" id="KW-0723">Serine/threonine-protein kinase</keyword>
<feature type="transmembrane region" description="Helical" evidence="6">
    <location>
        <begin position="422"/>
        <end position="442"/>
    </location>
</feature>
<evidence type="ECO:0000256" key="3">
    <source>
        <dbReference type="ARBA" id="ARBA00022741"/>
    </source>
</evidence>
<proteinExistence type="predicted"/>
<dbReference type="Pfam" id="PF05226">
    <property type="entry name" value="CHASE2"/>
    <property type="match status" value="1"/>
</dbReference>
<evidence type="ECO:0000256" key="5">
    <source>
        <dbReference type="ARBA" id="ARBA00022840"/>
    </source>
</evidence>
<keyword evidence="3" id="KW-0547">Nucleotide-binding</keyword>
<evidence type="ECO:0000256" key="4">
    <source>
        <dbReference type="ARBA" id="ARBA00022777"/>
    </source>
</evidence>
<keyword evidence="6" id="KW-0472">Membrane</keyword>
<dbReference type="GO" id="GO:0005524">
    <property type="term" value="F:ATP binding"/>
    <property type="evidence" value="ECO:0007669"/>
    <property type="project" value="UniProtKB-KW"/>
</dbReference>
<gene>
    <name evidence="8" type="ORF">MNBD_GAMMA05-225</name>
</gene>
<dbReference type="Gene3D" id="3.30.200.20">
    <property type="entry name" value="Phosphorylase Kinase, domain 1"/>
    <property type="match status" value="1"/>
</dbReference>
<dbReference type="PROSITE" id="PS50011">
    <property type="entry name" value="PROTEIN_KINASE_DOM"/>
    <property type="match status" value="1"/>
</dbReference>
<dbReference type="InterPro" id="IPR007890">
    <property type="entry name" value="CHASE2"/>
</dbReference>
<dbReference type="FunFam" id="1.10.510.10:FF:000021">
    <property type="entry name" value="Serine/threonine protein kinase"/>
    <property type="match status" value="1"/>
</dbReference>
<dbReference type="InterPro" id="IPR011009">
    <property type="entry name" value="Kinase-like_dom_sf"/>
</dbReference>
<dbReference type="SUPFAM" id="SSF56112">
    <property type="entry name" value="Protein kinase-like (PK-like)"/>
    <property type="match status" value="1"/>
</dbReference>
<dbReference type="CDD" id="cd14014">
    <property type="entry name" value="STKc_PknB_like"/>
    <property type="match status" value="1"/>
</dbReference>
<reference evidence="8" key="1">
    <citation type="submission" date="2018-06" db="EMBL/GenBank/DDBJ databases">
        <authorList>
            <person name="Zhirakovskaya E."/>
        </authorList>
    </citation>
    <scope>NUCLEOTIDE SEQUENCE</scope>
</reference>
<evidence type="ECO:0000313" key="8">
    <source>
        <dbReference type="EMBL" id="VAW55053.1"/>
    </source>
</evidence>
<dbReference type="PANTHER" id="PTHR43289">
    <property type="entry name" value="MITOGEN-ACTIVATED PROTEIN KINASE KINASE KINASE 20-RELATED"/>
    <property type="match status" value="1"/>
</dbReference>
<evidence type="ECO:0000256" key="1">
    <source>
        <dbReference type="ARBA" id="ARBA00022527"/>
    </source>
</evidence>
<dbReference type="GO" id="GO:0004674">
    <property type="term" value="F:protein serine/threonine kinase activity"/>
    <property type="evidence" value="ECO:0007669"/>
    <property type="project" value="UniProtKB-KW"/>
</dbReference>